<name>G0UCL0_TRYVY</name>
<dbReference type="AlphaFoldDB" id="G0UCL0"/>
<proteinExistence type="predicted"/>
<dbReference type="EMBL" id="HE573027">
    <property type="protein sequence ID" value="CCC53570.1"/>
    <property type="molecule type" value="Genomic_DNA"/>
</dbReference>
<accession>G0UCL0</accession>
<dbReference type="VEuPathDB" id="TriTrypDB:TvY486_1110540"/>
<sequence length="126" mass="14041">MQEEFYTVDSFFSPILSGPCCILAGTSKAIAYFVEAVCCGERIGAVTDLLCLLGTYVDLSLSLSIPPFSPFQNLTRHLLLLLREKEQRSAGSCLYLLPVPSLKEMLVFHKTLYDLHLRISPPPFGR</sequence>
<organism evidence="1">
    <name type="scientific">Trypanosoma vivax (strain Y486)</name>
    <dbReference type="NCBI Taxonomy" id="1055687"/>
    <lineage>
        <taxon>Eukaryota</taxon>
        <taxon>Discoba</taxon>
        <taxon>Euglenozoa</taxon>
        <taxon>Kinetoplastea</taxon>
        <taxon>Metakinetoplastina</taxon>
        <taxon>Trypanosomatida</taxon>
        <taxon>Trypanosomatidae</taxon>
        <taxon>Trypanosoma</taxon>
        <taxon>Duttonella</taxon>
    </lineage>
</organism>
<reference evidence="1" key="1">
    <citation type="journal article" date="2012" name="Proc. Natl. Acad. Sci. U.S.A.">
        <title>Antigenic diversity is generated by distinct evolutionary mechanisms in African trypanosome species.</title>
        <authorList>
            <person name="Jackson A.P."/>
            <person name="Berry A."/>
            <person name="Aslett M."/>
            <person name="Allison H.C."/>
            <person name="Burton P."/>
            <person name="Vavrova-Anderson J."/>
            <person name="Brown R."/>
            <person name="Browne H."/>
            <person name="Corton N."/>
            <person name="Hauser H."/>
            <person name="Gamble J."/>
            <person name="Gilderthorp R."/>
            <person name="Marcello L."/>
            <person name="McQuillan J."/>
            <person name="Otto T.D."/>
            <person name="Quail M.A."/>
            <person name="Sanders M.J."/>
            <person name="van Tonder A."/>
            <person name="Ginger M.L."/>
            <person name="Field M.C."/>
            <person name="Barry J.D."/>
            <person name="Hertz-Fowler C."/>
            <person name="Berriman M."/>
        </authorList>
    </citation>
    <scope>NUCLEOTIDE SEQUENCE</scope>
    <source>
        <strain evidence="1">Y486</strain>
    </source>
</reference>
<gene>
    <name evidence="1" type="ORF">TVY486_1110540</name>
</gene>
<protein>
    <submittedName>
        <fullName evidence="1">Uncharacterized protein</fullName>
    </submittedName>
</protein>
<evidence type="ECO:0000313" key="1">
    <source>
        <dbReference type="EMBL" id="CCC53570.1"/>
    </source>
</evidence>